<feature type="compositionally biased region" description="Polar residues" evidence="1">
    <location>
        <begin position="6051"/>
        <end position="6060"/>
    </location>
</feature>
<feature type="compositionally biased region" description="Low complexity" evidence="1">
    <location>
        <begin position="5551"/>
        <end position="5579"/>
    </location>
</feature>
<dbReference type="VEuPathDB" id="PlasmoDB:PmUG01_11053800"/>
<reference evidence="3 4" key="1">
    <citation type="submission" date="2016-06" db="EMBL/GenBank/DDBJ databases">
        <authorList>
            <consortium name="Pathogen Informatics"/>
        </authorList>
    </citation>
    <scope>NUCLEOTIDE SEQUENCE [LARGE SCALE GENOMIC DNA]</scope>
</reference>
<feature type="compositionally biased region" description="Low complexity" evidence="1">
    <location>
        <begin position="2290"/>
        <end position="2306"/>
    </location>
</feature>
<feature type="compositionally biased region" description="Basic and acidic residues" evidence="1">
    <location>
        <begin position="4829"/>
        <end position="4838"/>
    </location>
</feature>
<feature type="transmembrane region" description="Helical" evidence="2">
    <location>
        <begin position="4711"/>
        <end position="4735"/>
    </location>
</feature>
<feature type="region of interest" description="Disordered" evidence="1">
    <location>
        <begin position="1420"/>
        <end position="1439"/>
    </location>
</feature>
<feature type="compositionally biased region" description="Basic and acidic residues" evidence="1">
    <location>
        <begin position="529"/>
        <end position="538"/>
    </location>
</feature>
<feature type="region of interest" description="Disordered" evidence="1">
    <location>
        <begin position="2290"/>
        <end position="2323"/>
    </location>
</feature>
<feature type="region of interest" description="Disordered" evidence="1">
    <location>
        <begin position="4161"/>
        <end position="4219"/>
    </location>
</feature>
<accession>A0A1D3SPH3</accession>
<feature type="compositionally biased region" description="Acidic residues" evidence="1">
    <location>
        <begin position="5697"/>
        <end position="5726"/>
    </location>
</feature>
<dbReference type="PANTHER" id="PTHR23005:SF5">
    <property type="entry name" value="NUP637, PUTATIVE-RELATED"/>
    <property type="match status" value="1"/>
</dbReference>
<feature type="region of interest" description="Disordered" evidence="1">
    <location>
        <begin position="3078"/>
        <end position="3101"/>
    </location>
</feature>
<feature type="region of interest" description="Disordered" evidence="1">
    <location>
        <begin position="6022"/>
        <end position="6060"/>
    </location>
</feature>
<feature type="compositionally biased region" description="Low complexity" evidence="1">
    <location>
        <begin position="190"/>
        <end position="199"/>
    </location>
</feature>
<feature type="compositionally biased region" description="Low complexity" evidence="1">
    <location>
        <begin position="4839"/>
        <end position="4851"/>
    </location>
</feature>
<keyword evidence="2" id="KW-1133">Transmembrane helix</keyword>
<sequence>MKDEEENKKGERPTIFYYEIYEKLCIYYDCAVNEKERKNKKFFKRKKTINELRNIQDELVEFVESNIDFISNPFYFLTYEEEDVNKNELKNYLASKYTNLLSFMDDIIKCAIILNRNVYYVCELFNNVYLKIEKDNIVNQVMKSEYICEIFKECIEKENLIIMIFLEILKYLNRNEKVGASKKHRHRNNRTATRNSTRSGTHDEYAKFGRYSERKTNITDNELKKPKYEEGKTSNVLSSSDNSLDSINISKKRSDSSLKKRINADRFSLYILILLTENDFIENIFLEIDKIIKFIIKYDDICDKIEYVFNYKTHKINILFNLIDILFLYYSKFQANTNIISKIFKLLNHLVSSKYFDFISTDYYVKELDNMLFLEAKKKKKKFFFQYLKTIRNNKLIAQMDDYYKLDINMSDPTFIKMDELNDISLNANQPTSTILTHLNKNRLTDFVSAHSGGTVHQENVGVVRAAGAVGASSLSSSTTSVSPLTSEKGFLPSIVGSTGGGGCTNASTNIVLNNPLQSSLFSSNVETNSEKTGKNNAHDNNIQGSSGRSSSNNLMQSNNTNVNSIPKILINDEEKKSNDNVYNSIPPIDILEEESKDKRYKLYEQCNNNIKNSYYLNRCLDCSGYWYNCNCSLNDFDKSSLTLTTQISLLLILCLHPNIEKYVYEKRKNSNLESNNSSPVKEDENYLQELKEKKKKKKKKMDFHHFYIPDVWKYNCMSSQKEYKHLMSIKNTYSISTSFISENISYYYLLFTKINENRKKKNNMKVVDHTDDFWSSCGSGTVGGTSGGNSGGSVGARQVCTNCNRCSSVDSNIVLLKFVISLFTSNREEIFNTIFEDCFFKVTYDTILKRISSSTLIGSLIFHLFHLTFSFSFIKNSRTTDLWNTFIDYHIKKDFHIRNWKKSGTAGRNIMLYPSERVLCARCRMAGVNEVVDVVDKLDIGEGAGIGEVDEVEGGQVDETHEIGKVDQGNSSLVTLSNNIIYIYKKKGEYLIDVLNFLKIICNNYPRLNTNYVCILKNVINRYHSRIIEFSEFDETIYHHNLDRMNELGGGGKNESEKFFCLKESKYYNINEERKIILMKYRNLKVVADEKMKICLDFYSDVFVHILDFAAVLCNNIYDLKIIENIVLCFKTPLTANLNIFNLTKKLFNQFTCALSGKYNEFSKVTNKQHIYERTKNNEKVQINFLDEKFFHSGNSNMNSNMNSNRNSNSNDGIGIGIGSDNSGNFQLDRELYKNMLSKVSANSSVDGKKDMYSKGKDEHDDASSTFYFTYLYNFKISLLEKLFQQNSYLKEILKNNNLLHYLQTNNIYLSNLIKENELVEKHLHEKNIFKSYTAHYNSNNNAYWKNLSIENDYNNCIKEVNKILDDIEQSNSKLKLFVSCKSDAMQPIALGSTSISNTLTNPNHGTDGVSAVGRASGANAEGTTPLVEKKNLPNGNGTEENILEQMLKEKDCINYLLIENKLTENLLRENNFLKSEFTKYNIVDLFFKNKFGSALLDNLKSIMLSEYNVNQVLSYEEKFRSLRKNNDGSYNNKEAIKMFFDENKNAVDFFKEKKYEIPILKDDDSSTINENIMNRAKIILKTELQRERKRNIDARYLLTNIFERSFYPYNCIKMLEKCLLFLSSVNNNKLCYYLPINKNLLIDYILLEHYDGGTTTGVAATGIGGTTNANTVSTTPSSVNVEKLKAELKENNEYKLEDENRLFKIKNRKYNNLISLIDTQNMTNTTRFKNVFIHNLNMQNKMKEAKDKHVKQYKTMHLLDIIYEIIKTKYNPSIDMLNLKCICIEILCSSFVKNSSSALSVLCTLTELFPDIFIEIMKKYKEQKQNVKNKLDYIDRQISLGHIKNNKLQQLANNFDLPYFNLKIIITYMKCVNFLLYMIGIKRKFNLSLSKIWYFFNNIDKIEEIDAEIRRKGIRRGMRRDNYEYERSMNSVNCGAQSSSKPDSSSSNYIFFDIFFNFDLFFDELEGENDQEHEQEREQQDEEGGGGEAEGSGRYKGERTKLPTGLKDDPNDVFENFLRKKLMITDKEKNICKHLILLTNYIVQNIFYNLINNFILKKIRDKKYEKEDILEEDVKLEIFMNRQENAIFKRRYNYYIHKTKNIQDHIFTIQNEINLNNAHIQQIEQVFKQRNIPFEPYILSQKVFDKSFSDLASFDTSIISTRPYGESGIDIGTKTYLTGAGTNHSGFLNAASLVAGGGMVPGTTSTNVLPTNTATLFGDKDVLSSGKGFFSSNLTNVGEASSPFSLFKQGDKLGGTLSRASNLLTGNTGQSSIFGTSSNNLTLNSPGATGTGLFTTPATTASPSLSNSRTEYESSSRLPSNSQATTIFSSLLQPGSLQAGSMSTGASTGSTLNKGGTSIFFNTSLPGSSNMKSATGSNLFASNQTSTNFGGSTGLFASVTDPNVRDNNIINNINSSSGGIGGGLFGFSQNQSSTSNLALNDTNKLFGGTTSVGRGLFGNTNSMLTNASQNNSTPFGTGFSQLNTSNVGTNMMSSANSGGNNTTNLFGSISNNNIQGGAGGGGGLFGGKYANPNQTNTMQSSSSAFGNITNTMNNKPSLFSPVNQNSIFTNTFSVIPTSNSLQSSHFNTIRTGANVSTSSFLTSVSDNNSSNISNINRLNQNIGNSSSTNFSNFPSGGALTNQGFSNPMINQSTGLFSKNLLDTNSAMQNQQNASSLPSTSLFTFANKTPLPQSSFGLTGGMLSKSGTPFGSNNATSLFNPSSSTFTSTSSNSLFGGMRGTQNISPLSSTNDKATPGLFSGLSTGISGNTTIIGGNNTNQSLISFNNQDLSKVNPTTNSPFTANQFSTNPLSSNSSSVFSNLNQTSGMFSNTGRNFLPSGSLGSANNLMAYPMIHNLDQLKVYYEELKVKTNMLNAEVYKCKIELKKIERSIQKEKKIYIIKENKLREDKRKSDINFKDNEMYILIILVFIYFKLILKGPLPSNDNNKKINEIMNERYENLCDFRPTMYLFIEILGESSKFMNTFFNIIFLDNILHEENKDLNETVLRCKNYADYVSIYNQRKSLLLKKDLNDRETTTSTATAAATTATSTATAAATTATSTATAAATTATATTTDGASFSVGDNGGGGPAPPAEGSGVMEGRRINDVTWEIYYEKKLEYLTCSYSKEHYNSLFLYKIKELGLNLLKILFERDVLFIHMYNLWKNEKLLHKKIDKFHFDINIVDINNAERSIIPTATTTTGKDPDVDREINMSESLINKPVCIHNFLFKNININSRTTYLILLLKNFFRTNEINKIIIYFILQIFIRDSKTTINILKRDTDSFNFLKFALRNIFIFNLNRQKFNNCYIISNRTIKMQNVLNNFVDLPLLYFLNNSRNYHKRYCLHKTKNKNQYCKNASNSKRVLNTCNWANYMLREQRRGGNRQLRGEEEEKDGKDKQGKSDQSNHSNESNKLEVEKPIEGNASKVRSPHGRSTYLHNDRKLRTVCKSRLNKQEGTIAHDQHDHLEVSSIDVSSIDVSSIDVSSIDVSSIDVSSIDVSSIDDSSIDVSSNDVSSNDDDDEEEHPLESCANNKKMNVRKKKKFLKKNLLHLNNDLYEKIKYLKKYEQGMGGNYYYTSNNYKMDDAFISNYREFKMKKKKKQTKYIYDYLSDNDLIDTIKSKKICVFYDDKEKEEENDNLTFYNLISENYNDNYSKIDYYKELKSVDNNVIGYCSSYNLLPINNFYTEKYDFIESELVYVSDLKLYFYVKSYKRHAYYKKLLNIENVTEKRGGSKSDDNKYIYESSSSLSYNHPIQGNGIIHYNESGGGGTHTGLHYSSDSGIRGNSSRSGKSGRSGRIGRSGGFGRNSMLRSSNNGFNSVYPHNGSIIYGQELVDEHEKDKCSRENMISRQQKMHEMNMKKASMSSSGKKSMHTVNDDISYINRKTYNKTEEAKDIERIVDNEIKYYDFFNRLNKMNENMLFQNTFYDYRDDKMRYIDYIKKEVEKEKLGLTSSSSRNKKIGSSGINNSSNINSSIYNDSRGTNGGGDNSYKEGLLLPINDLLEAKKVETKKKLSTELRKKHIFLNNELCEWVELSHLLNVDIEYNNIRGANNNKILNNYSRIPITKLILYFFEVITRKYLFLNSSDSLLENCVLSLLGLSFIPSKQLDKKNVITSIDEGLELEEECFLKIMINNVIVNFSNFDHISELIHVDYCDSLGGSEAEGGGEGRDRTKRRDKRYFRGEGGNEEDDEDDEDDEDNKDDEDDKDENDEGIDDEQRLRPIGAISPRICKDNSEYYLKKKSTDYYKKNILLSNVNNYKQYNVFEKNCYFAKSLNIVYMISKNKKTKDYIITLINSMWTNKFNVFYYITQNVNVERLKDTEKILFFKISFHILNIFIPIIDNILNNIDKHVDYFMHLNFIPDELDNNMSNKATDKVEKKNIEYKCSNIYEFINKDNFNEKKSIFEFLNPIFNFDNIKNFINHYINIIKYYNDNYLKHYIYHYYLFNYDFSFQNVYNYSNMEHIHYIKNDHHPLDSLSTNSNNTVHVLYTNIINAYVNFCTLLKGFTNSYNSYTYNSVFSPSYLKGLYMSNDILNVQNKQEDLNELNAQVNYTRILSDDANEEDGKFNFKQMNEIIGNRNCLRRFLSKYYLSGRRSRSRNRGRSRCRSRFSMLENEGDGRKSRKAKSRELHYIEKNVYIFNSLNYLNINYKNWLLVYKIYIEKITCLVDIVLKIKNNNMNKKFYYLKNYFYIINNIQKHLKNITTIIKSSYYINFNIQITPILFIVYLFITIFFFSHNNNFAFNYFSYIKKGFKNLFFKHKKDFPLKNLQIDGSQVTGKEKEEGHHDNDENGGGDDEDDDNDDDYDYDDSKDEGGTKQKSTIKGGKKQVQHENNKESSRSNNNIGGSSSTNWEIGDELKIENLKYHKKLKMNNSLFSKKILNKEFQSNLLNIPKNMNNNGDGSSGNWGSSSNTAILLENDYVFLHRDLPYRGPTEAVHPGSRSSSMYGYPFVSRGLYSNESSNVIGNTGHMRNMYEIHNFGNNNFSRKTEGNAYTSGIFPGRHHHDIVHMNNLYPVGIGAMSNNWLSSNEKKVYYDVHNEYSKLILRSNEFFDDMLELLIILITKKHPILNKYTVIYIYECLYTLLNIYHYNYMYNEDYNNVQKKNMFLSLIKKIDQDILNDFISTLFIDSYKNFFTNKNSIIPIYFYNSIYKFIDYNTEVFMYNHSGEEDTTNMKEGFLLRTTRNSNIHPEGKNCVRRKSLAVEENKIFAHNKGHGYSTLLEKKSIGRELNEGRRKKEAQYCSSNINGIKRNVGEEEEQKDTEGEDEFYDNEFDYNYNGSMNKIVNVNFKNNLNNKIHLNNKSLNIYEEVYCFNFLYNRNDLNLLSINLLIFLLNKIGIYEINIKIDENNIKNLIKGNLFIFNRNIEKQNENKMLHTCFLLSSLCDTTYINEFVSKEDLFSLFLKSNIFDNLYEFKFNYLSTSISFLTFPTNFLENKNIYIPLPMLIISYITVILKVVDKKGLYLFKIIGKWINKNVNIFVNNLIVNNYLMKSNEIIHEVNNFTTYNHTLVYKCLCYSSTCNFTREKKSGGCRSGSSGCGDRGGSVNSNRNNSGCVNMKTNESGNSNNNRGDNSNSSGIEEKNANIYLERYSSRNQKNEKKNNLFVNINKDVHHEDKRTTEEHINHANINLVNLDIIYTCTYYLLRLYKNYLLYIHQNYLTLKKLKIIETRKRTTKKKQSRRAKLKQQEQSLESVLELDNEEDDDEDDDEYEDGNDEDEEEDNDEHECKHNDEQNSYPHNYHHLEQRLYYNHSEEEEARRGRINGRRERINEQVEERNYNDDQLEEGEEIHVGKMTKYGEYTSKINNALLYNDSNNMDKLGNYHLGNYHDSSCEYYNRFMKEEEGFFLDNSLSFDFDEISLNICNIIKEHIYILQYIKDLLNILSIFVIYDISLKDENDLLNKNLNNSMLEKRKKNIRTHRILQNIIPKYSIKFHCINLCLDIIEYDIGLYDEYVQQSKTKYYEYIKIVLKVFMNTCFYFINIIKFENFHMLKSVSMAMKKLTNIIYFLLNNLTIKEKPDEHKTGGGITDSDKTGANNTNEGETSESKTDANITSEQRTNEQNSFLLNKFIYDKSGFKKNAHEITTELFNSEYSIFNDKKCSSDNIKKFLENIEIDIHVLKKILTCVIYFTYAMLSNQKVNKINIENINLNHINKINIKKIANTYLENNNILKVFTFILQRSTQIYYLLYSYATKTYK</sequence>
<feature type="transmembrane region" description="Helical" evidence="2">
    <location>
        <begin position="4653"/>
        <end position="4672"/>
    </location>
</feature>
<evidence type="ECO:0000313" key="4">
    <source>
        <dbReference type="Proteomes" id="UP000219813"/>
    </source>
</evidence>
<feature type="compositionally biased region" description="Basic residues" evidence="1">
    <location>
        <begin position="180"/>
        <end position="189"/>
    </location>
</feature>
<feature type="compositionally biased region" description="Basic and acidic residues" evidence="1">
    <location>
        <begin position="1993"/>
        <end position="2006"/>
    </location>
</feature>
<feature type="compositionally biased region" description="Basic and acidic residues" evidence="1">
    <location>
        <begin position="3379"/>
        <end position="3401"/>
    </location>
</feature>
<feature type="compositionally biased region" description="Polar residues" evidence="1">
    <location>
        <begin position="539"/>
        <end position="558"/>
    </location>
</feature>
<evidence type="ECO:0000256" key="2">
    <source>
        <dbReference type="SAM" id="Phobius"/>
    </source>
</evidence>
<feature type="compositionally biased region" description="Acidic residues" evidence="1">
    <location>
        <begin position="4186"/>
        <end position="4215"/>
    </location>
</feature>
<feature type="compositionally biased region" description="Basic residues" evidence="1">
    <location>
        <begin position="5674"/>
        <end position="5686"/>
    </location>
</feature>
<feature type="compositionally biased region" description="Polar residues" evidence="1">
    <location>
        <begin position="2307"/>
        <end position="2323"/>
    </location>
</feature>
<keyword evidence="2" id="KW-0812">Transmembrane</keyword>
<feature type="compositionally biased region" description="Acidic residues" evidence="1">
    <location>
        <begin position="4790"/>
        <end position="4811"/>
    </location>
</feature>
<feature type="compositionally biased region" description="Low complexity" evidence="1">
    <location>
        <begin position="3502"/>
        <end position="3514"/>
    </location>
</feature>
<evidence type="ECO:0000256" key="1">
    <source>
        <dbReference type="SAM" id="MobiDB-lite"/>
    </source>
</evidence>
<keyword evidence="4" id="KW-1185">Reference proteome</keyword>
<feature type="region of interest" description="Disordered" evidence="1">
    <location>
        <begin position="525"/>
        <end position="558"/>
    </location>
</feature>
<proteinExistence type="predicted"/>
<dbReference type="PANTHER" id="PTHR23005">
    <property type="entry name" value="RETINITIS PIGMENTOSA 1 PROTEIN"/>
    <property type="match status" value="1"/>
</dbReference>
<feature type="region of interest" description="Disordered" evidence="1">
    <location>
        <begin position="5673"/>
        <end position="5740"/>
    </location>
</feature>
<feature type="region of interest" description="Disordered" evidence="1">
    <location>
        <begin position="3502"/>
        <end position="3531"/>
    </location>
</feature>
<dbReference type="EMBL" id="LT594632">
    <property type="protein sequence ID" value="SCO93285.1"/>
    <property type="molecule type" value="Genomic_DNA"/>
</dbReference>
<name>A0A1D3SPH3_PLAMA</name>
<dbReference type="GeneID" id="39870000"/>
<keyword evidence="2" id="KW-0472">Membrane</keyword>
<feature type="region of interest" description="Disordered" evidence="1">
    <location>
        <begin position="3379"/>
        <end position="3441"/>
    </location>
</feature>
<feature type="region of interest" description="Disordered" evidence="1">
    <location>
        <begin position="5551"/>
        <end position="5580"/>
    </location>
</feature>
<dbReference type="OrthoDB" id="378125at2759"/>
<dbReference type="KEGG" id="pmal:PMUG01_11053800"/>
<dbReference type="OMA" id="YWYNCNC"/>
<feature type="compositionally biased region" description="Basic and acidic residues" evidence="1">
    <location>
        <begin position="3410"/>
        <end position="3420"/>
    </location>
</feature>
<dbReference type="Proteomes" id="UP000219813">
    <property type="component" value="Chromosome 11"/>
</dbReference>
<feature type="region of interest" description="Disordered" evidence="1">
    <location>
        <begin position="4777"/>
        <end position="4851"/>
    </location>
</feature>
<feature type="region of interest" description="Disordered" evidence="1">
    <location>
        <begin position="180"/>
        <end position="202"/>
    </location>
</feature>
<feature type="region of interest" description="Disordered" evidence="1">
    <location>
        <begin position="3770"/>
        <end position="3809"/>
    </location>
</feature>
<dbReference type="RefSeq" id="XP_028862722.1">
    <property type="nucleotide sequence ID" value="XM_029006209.1"/>
</dbReference>
<evidence type="ECO:0000313" key="3">
    <source>
        <dbReference type="EMBL" id="SCO93285.1"/>
    </source>
</evidence>
<feature type="compositionally biased region" description="Basic and acidic residues" evidence="1">
    <location>
        <begin position="4778"/>
        <end position="4789"/>
    </location>
</feature>
<feature type="compositionally biased region" description="Acidic residues" evidence="1">
    <location>
        <begin position="3515"/>
        <end position="3524"/>
    </location>
</feature>
<protein>
    <submittedName>
        <fullName evidence="3">Uncharacterized protein</fullName>
    </submittedName>
</protein>
<organism evidence="3 4">
    <name type="scientific">Plasmodium malariae</name>
    <dbReference type="NCBI Taxonomy" id="5858"/>
    <lineage>
        <taxon>Eukaryota</taxon>
        <taxon>Sar</taxon>
        <taxon>Alveolata</taxon>
        <taxon>Apicomplexa</taxon>
        <taxon>Aconoidasida</taxon>
        <taxon>Haemosporida</taxon>
        <taxon>Plasmodiidae</taxon>
        <taxon>Plasmodium</taxon>
        <taxon>Plasmodium (Plasmodium)</taxon>
    </lineage>
</organism>
<feature type="region of interest" description="Disordered" evidence="1">
    <location>
        <begin position="1971"/>
        <end position="2006"/>
    </location>
</feature>
<feature type="compositionally biased region" description="Low complexity" evidence="1">
    <location>
        <begin position="3777"/>
        <end position="3792"/>
    </location>
</feature>
<gene>
    <name evidence="3" type="primary">PmUG01_11053800</name>
    <name evidence="3" type="ORF">PMUG01_11053800</name>
</gene>